<dbReference type="Proteomes" id="UP001493487">
    <property type="component" value="Unassembled WGS sequence"/>
</dbReference>
<keyword evidence="2" id="KW-1185">Reference proteome</keyword>
<dbReference type="EMBL" id="JASKHM010000005">
    <property type="protein sequence ID" value="MEQ4482734.1"/>
    <property type="molecule type" value="Genomic_DNA"/>
</dbReference>
<dbReference type="InterPro" id="IPR036291">
    <property type="entry name" value="NAD(P)-bd_dom_sf"/>
</dbReference>
<accession>A0ABV1KRL2</accession>
<dbReference type="Pfam" id="PF00106">
    <property type="entry name" value="adh_short"/>
    <property type="match status" value="1"/>
</dbReference>
<comment type="caution">
    <text evidence="1">The sequence shown here is derived from an EMBL/GenBank/DDBJ whole genome shotgun (WGS) entry which is preliminary data.</text>
</comment>
<dbReference type="SUPFAM" id="SSF51735">
    <property type="entry name" value="NAD(P)-binding Rossmann-fold domains"/>
    <property type="match status" value="1"/>
</dbReference>
<reference evidence="1 2" key="1">
    <citation type="journal article" date="2023" name="Genome Announc.">
        <title>Pan-Genome Analyses of the Genus Cohnella and Proposal of the Novel Species Cohnella silvisoli sp. nov., Isolated from Forest Soil.</title>
        <authorList>
            <person name="Wang C."/>
            <person name="Mao L."/>
            <person name="Bao G."/>
            <person name="Zhu H."/>
        </authorList>
    </citation>
    <scope>NUCLEOTIDE SEQUENCE [LARGE SCALE GENOMIC DNA]</scope>
    <source>
        <strain evidence="1 2">NL03-T5-1</strain>
    </source>
</reference>
<dbReference type="RefSeq" id="WP_232185449.1">
    <property type="nucleotide sequence ID" value="NZ_JAIOAP010000005.1"/>
</dbReference>
<dbReference type="PRINTS" id="PR00081">
    <property type="entry name" value="GDHRDH"/>
</dbReference>
<name>A0ABV1KRL2_9BACL</name>
<dbReference type="PANTHER" id="PTHR43431">
    <property type="entry name" value="OXIDOREDUCTASE, SHORT CHAIN DEHYDROGENASE/REDUCTASE FAMILY (AFU_ORTHOLOGUE AFUA_5G14000)"/>
    <property type="match status" value="1"/>
</dbReference>
<dbReference type="PANTHER" id="PTHR43431:SF1">
    <property type="entry name" value="OS08G0476300 PROTEIN"/>
    <property type="match status" value="1"/>
</dbReference>
<organism evidence="1 2">
    <name type="scientific">Cohnella silvisoli</name>
    <dbReference type="NCBI Taxonomy" id="2873699"/>
    <lineage>
        <taxon>Bacteria</taxon>
        <taxon>Bacillati</taxon>
        <taxon>Bacillota</taxon>
        <taxon>Bacilli</taxon>
        <taxon>Bacillales</taxon>
        <taxon>Paenibacillaceae</taxon>
        <taxon>Cohnella</taxon>
    </lineage>
</organism>
<evidence type="ECO:0000313" key="1">
    <source>
        <dbReference type="EMBL" id="MEQ4482734.1"/>
    </source>
</evidence>
<proteinExistence type="predicted"/>
<evidence type="ECO:0000313" key="2">
    <source>
        <dbReference type="Proteomes" id="UP001493487"/>
    </source>
</evidence>
<dbReference type="Gene3D" id="3.40.50.720">
    <property type="entry name" value="NAD(P)-binding Rossmann-like Domain"/>
    <property type="match status" value="1"/>
</dbReference>
<sequence>MSKPLIVVVGAGPGVGLSVAKKFGAQEFRVVLVSRNKETLEQHAAGLRTEGIDARGVTADASDTASLKAAFEQIKRDHGSPDVLVYNAAALIPGTPLSLTEDRLLNEFKLNVAGALTSALQVAPDMIERKRGTILFTGGGLALHPMARVASLSIGKAGIRSLAFTLNEELAPHGVFVGTVTIGGYVKPGTFFDPDRIAEKYWQLYVEREETEIVFKED</sequence>
<protein>
    <submittedName>
        <fullName evidence="1">SDR family NAD(P)-dependent oxidoreductase</fullName>
    </submittedName>
</protein>
<dbReference type="InterPro" id="IPR002347">
    <property type="entry name" value="SDR_fam"/>
</dbReference>
<gene>
    <name evidence="1" type="ORF">QJS35_10035</name>
</gene>